<accession>A0ABW6FLP6</accession>
<feature type="compositionally biased region" description="Low complexity" evidence="1">
    <location>
        <begin position="51"/>
        <end position="80"/>
    </location>
</feature>
<dbReference type="EMBL" id="JBHXIJ010000106">
    <property type="protein sequence ID" value="MFD5100552.1"/>
    <property type="molecule type" value="Genomic_DNA"/>
</dbReference>
<reference evidence="3 4" key="1">
    <citation type="submission" date="2024-09" db="EMBL/GenBank/DDBJ databases">
        <title>The Natural Products Discovery Center: Release of the First 8490 Sequenced Strains for Exploring Actinobacteria Biosynthetic Diversity.</title>
        <authorList>
            <person name="Kalkreuter E."/>
            <person name="Kautsar S.A."/>
            <person name="Yang D."/>
            <person name="Bader C.D."/>
            <person name="Teijaro C.N."/>
            <person name="Fluegel L."/>
            <person name="Davis C.M."/>
            <person name="Simpson J.R."/>
            <person name="Lauterbach L."/>
            <person name="Steele A.D."/>
            <person name="Gui C."/>
            <person name="Meng S."/>
            <person name="Li G."/>
            <person name="Viehrig K."/>
            <person name="Ye F."/>
            <person name="Su P."/>
            <person name="Kiefer A.F."/>
            <person name="Nichols A."/>
            <person name="Cepeda A.J."/>
            <person name="Yan W."/>
            <person name="Fan B."/>
            <person name="Jiang Y."/>
            <person name="Adhikari A."/>
            <person name="Zheng C.-J."/>
            <person name="Schuster L."/>
            <person name="Cowan T.M."/>
            <person name="Smanski M.J."/>
            <person name="Chevrette M.G."/>
            <person name="De Carvalho L.P.S."/>
            <person name="Shen B."/>
        </authorList>
    </citation>
    <scope>NUCLEOTIDE SEQUENCE [LARGE SCALE GENOMIC DNA]</scope>
    <source>
        <strain evidence="3 4">NPDC058348</strain>
    </source>
</reference>
<feature type="compositionally biased region" description="Pro residues" evidence="1">
    <location>
        <begin position="81"/>
        <end position="96"/>
    </location>
</feature>
<proteinExistence type="predicted"/>
<name>A0ABW6FLP6_9ACTN</name>
<organism evidence="3 4">
    <name type="scientific">Streptomyces albidochromogenes</name>
    <dbReference type="NCBI Taxonomy" id="329524"/>
    <lineage>
        <taxon>Bacteria</taxon>
        <taxon>Bacillati</taxon>
        <taxon>Actinomycetota</taxon>
        <taxon>Actinomycetes</taxon>
        <taxon>Kitasatosporales</taxon>
        <taxon>Streptomycetaceae</taxon>
        <taxon>Streptomyces</taxon>
    </lineage>
</organism>
<feature type="transmembrane region" description="Helical" evidence="2">
    <location>
        <begin position="103"/>
        <end position="123"/>
    </location>
</feature>
<sequence length="327" mass="33759">MSYNQPGPYGGQQPGPYGQQPPQGQPNPYGQQPPQGQPGYGYPQQAPPPQGYGYPQQGQQQPAYGQQPPYGQPQQPGPYGQQPPYPGGMVPPPPGGPKKKTGLIVGVVVVVLAVIAGGAYFLMSGGGSGDVADDGKRYKLTAPETMLGEYKKNTANASGASGGLPAKDAAELEAVGIGNPQQEGAAYKVGEGPTAKQLNFNGVWGEIEDPEAVLDAMFAKQKESVDKNSGQGLKIELIGEPEAVTPDGFENGVMKCRMMKMSGMSGASSSGAPSAITIPSCIWADHSTLGTASQADPASFLSGKGQTIDEAAATAAKVRNEVRVEIK</sequence>
<protein>
    <submittedName>
        <fullName evidence="3">Uncharacterized protein</fullName>
    </submittedName>
</protein>
<dbReference type="RefSeq" id="WP_386714518.1">
    <property type="nucleotide sequence ID" value="NZ_JBHXIJ010000106.1"/>
</dbReference>
<keyword evidence="2" id="KW-1133">Transmembrane helix</keyword>
<feature type="region of interest" description="Disordered" evidence="1">
    <location>
        <begin position="1"/>
        <end position="97"/>
    </location>
</feature>
<dbReference type="Proteomes" id="UP001598448">
    <property type="component" value="Unassembled WGS sequence"/>
</dbReference>
<keyword evidence="4" id="KW-1185">Reference proteome</keyword>
<keyword evidence="2" id="KW-0472">Membrane</keyword>
<evidence type="ECO:0000313" key="3">
    <source>
        <dbReference type="EMBL" id="MFD5100552.1"/>
    </source>
</evidence>
<comment type="caution">
    <text evidence="3">The sequence shown here is derived from an EMBL/GenBank/DDBJ whole genome shotgun (WGS) entry which is preliminary data.</text>
</comment>
<evidence type="ECO:0000256" key="1">
    <source>
        <dbReference type="SAM" id="MobiDB-lite"/>
    </source>
</evidence>
<evidence type="ECO:0000313" key="4">
    <source>
        <dbReference type="Proteomes" id="UP001598448"/>
    </source>
</evidence>
<gene>
    <name evidence="3" type="ORF">ACFWJN_16545</name>
</gene>
<keyword evidence="2" id="KW-0812">Transmembrane</keyword>
<evidence type="ECO:0000256" key="2">
    <source>
        <dbReference type="SAM" id="Phobius"/>
    </source>
</evidence>
<feature type="compositionally biased region" description="Low complexity" evidence="1">
    <location>
        <begin position="14"/>
        <end position="34"/>
    </location>
</feature>